<dbReference type="RefSeq" id="WP_038019909.1">
    <property type="nucleotide sequence ID" value="NZ_JPKR02000002.1"/>
</dbReference>
<feature type="domain" description="Hemimethylated DNA-binding" evidence="2">
    <location>
        <begin position="3"/>
        <end position="101"/>
    </location>
</feature>
<comment type="caution">
    <text evidence="3">The sequence shown here is derived from an EMBL/GenBank/DDBJ whole genome shotgun (WGS) entry which is preliminary data.</text>
</comment>
<dbReference type="Proteomes" id="UP000029577">
    <property type="component" value="Unassembled WGS sequence"/>
</dbReference>
<reference evidence="3" key="1">
    <citation type="submission" date="2014-12" db="EMBL/GenBank/DDBJ databases">
        <title>The draft genome of the Tatumella morbirosei type strain, LMG23360T isolated from pineapple rot.</title>
        <authorList>
            <person name="Smits T.H."/>
            <person name="Palmer M."/>
            <person name="Venter S.N."/>
            <person name="Duffy B."/>
            <person name="Steenkamp E.T."/>
            <person name="Chan W.Y."/>
            <person name="Coutinho T.A."/>
            <person name="Coetzee M.P."/>
            <person name="De Maayer P."/>
        </authorList>
    </citation>
    <scope>NUCLEOTIDE SEQUENCE [LARGE SCALE GENOMIC DNA]</scope>
    <source>
        <strain evidence="3">LMG 23360</strain>
    </source>
</reference>
<organism evidence="3 4">
    <name type="scientific">Tatumella morbirosei</name>
    <dbReference type="NCBI Taxonomy" id="642227"/>
    <lineage>
        <taxon>Bacteria</taxon>
        <taxon>Pseudomonadati</taxon>
        <taxon>Pseudomonadota</taxon>
        <taxon>Gammaproteobacteria</taxon>
        <taxon>Enterobacterales</taxon>
        <taxon>Erwiniaceae</taxon>
        <taxon>Tatumella</taxon>
    </lineage>
</organism>
<sequence length="104" mass="11798">MISSKFGIGQQVRHKLSGTLGVVVDVDAEFSLDMPVPEEPSYDLHGTRPWYHVVMEDEAGDTVHTYVAEFQLTGEVYDEHPDQPVLDELAENVRQQLRAPHRCH</sequence>
<evidence type="ECO:0000256" key="1">
    <source>
        <dbReference type="NCBIfam" id="TIGR02097"/>
    </source>
</evidence>
<protein>
    <recommendedName>
        <fullName evidence="1">Heat shock protein HspQ</fullName>
    </recommendedName>
</protein>
<evidence type="ECO:0000313" key="4">
    <source>
        <dbReference type="Proteomes" id="UP000029577"/>
    </source>
</evidence>
<dbReference type="NCBIfam" id="NF010729">
    <property type="entry name" value="PRK14129.1"/>
    <property type="match status" value="1"/>
</dbReference>
<evidence type="ECO:0000313" key="3">
    <source>
        <dbReference type="EMBL" id="KGD73601.1"/>
    </source>
</evidence>
<dbReference type="GO" id="GO:0003677">
    <property type="term" value="F:DNA binding"/>
    <property type="evidence" value="ECO:0007669"/>
    <property type="project" value="UniProtKB-UniRule"/>
</dbReference>
<keyword evidence="4" id="KW-1185">Reference proteome</keyword>
<keyword evidence="3" id="KW-0346">Stress response</keyword>
<dbReference type="Pfam" id="PF08755">
    <property type="entry name" value="YccV-like"/>
    <property type="match status" value="1"/>
</dbReference>
<dbReference type="InterPro" id="IPR036623">
    <property type="entry name" value="Hemimethylated_DNA-bd_sf"/>
</dbReference>
<dbReference type="EMBL" id="JPKR02000002">
    <property type="protein sequence ID" value="KGD73601.1"/>
    <property type="molecule type" value="Genomic_DNA"/>
</dbReference>
<accession>A0A095T9Q7</accession>
<dbReference type="AlphaFoldDB" id="A0A095T9Q7"/>
<proteinExistence type="predicted"/>
<dbReference type="eggNOG" id="COG3785">
    <property type="taxonomic scope" value="Bacteria"/>
</dbReference>
<gene>
    <name evidence="3" type="ORF">HA49_10080</name>
</gene>
<dbReference type="SMART" id="SM00992">
    <property type="entry name" value="YccV-like"/>
    <property type="match status" value="1"/>
</dbReference>
<dbReference type="STRING" id="642227.HA49_10080"/>
<dbReference type="SUPFAM" id="SSF141255">
    <property type="entry name" value="YccV-like"/>
    <property type="match status" value="1"/>
</dbReference>
<dbReference type="InterPro" id="IPR011722">
    <property type="entry name" value="Hemimethylated_DNA-bd_dom"/>
</dbReference>
<name>A0A095T9Q7_9GAMM</name>
<dbReference type="Gene3D" id="2.30.30.390">
    <property type="entry name" value="Hemimethylated DNA-binding domain"/>
    <property type="match status" value="1"/>
</dbReference>
<evidence type="ECO:0000259" key="2">
    <source>
        <dbReference type="SMART" id="SM00992"/>
    </source>
</evidence>
<dbReference type="NCBIfam" id="TIGR02097">
    <property type="entry name" value="yccV"/>
    <property type="match status" value="1"/>
</dbReference>
<dbReference type="OrthoDB" id="9806050at2"/>